<reference evidence="2 3" key="1">
    <citation type="journal article" date="2013" name="Nature">
        <title>Insights into bilaterian evolution from three spiralian genomes.</title>
        <authorList>
            <person name="Simakov O."/>
            <person name="Marletaz F."/>
            <person name="Cho S.J."/>
            <person name="Edsinger-Gonzales E."/>
            <person name="Havlak P."/>
            <person name="Hellsten U."/>
            <person name="Kuo D.H."/>
            <person name="Larsson T."/>
            <person name="Lv J."/>
            <person name="Arendt D."/>
            <person name="Savage R."/>
            <person name="Osoegawa K."/>
            <person name="de Jong P."/>
            <person name="Grimwood J."/>
            <person name="Chapman J.A."/>
            <person name="Shapiro H."/>
            <person name="Aerts A."/>
            <person name="Otillar R.P."/>
            <person name="Terry A.Y."/>
            <person name="Boore J.L."/>
            <person name="Grigoriev I.V."/>
            <person name="Lindberg D.R."/>
            <person name="Seaver E.C."/>
            <person name="Weisblat D.A."/>
            <person name="Putnam N.H."/>
            <person name="Rokhsar D.S."/>
        </authorList>
    </citation>
    <scope>NUCLEOTIDE SEQUENCE [LARGE SCALE GENOMIC DNA]</scope>
</reference>
<evidence type="ECO:0000259" key="1">
    <source>
        <dbReference type="Pfam" id="PF24293"/>
    </source>
</evidence>
<sequence length="957" mass="111849">MAVLRSVWEFAFKKVDKELKGLGKDESKDILEVLEEPISEIIEGLEEPHTELQQRWWKMKLSAVFLLQTQERNVCSRPMAGLPSISYDTYFDMVKAFNWFESIVEVPCSLETTERLNFYSKLTQHIQREPVTYLDLQLISSLIGHFLQLRFHDQPINYEENGIEFQELISKLMEITIQYSELLENLNGEVLSEFLNRILVLPVLYLEKSNLKFKKSDQNVEFFSNFCAKSNLNFSQLDISKFPCVLWIKCLKFVSKTLRAKSNVDFEEAMNKRFFKVNNFESKMESLCVEFLQIRGALFKNLSEEFSQDKDRLCDLVSSVFYKQQAFSKKEAKERKAVESSSDSCLRRIGTKSPGFEDDIENWLKLQDLHELDQKGYLDLFLKNPAVLFKEKYLYEILEIYQNSSQQNFTKETICKLRKLVCGVFRNLPLVLQQKFILHGYRENVNLQLLSEPEFNSELTVIFNKFTNNSTEQVLQDVMYLLLIDVETTMERLVDAVINNSGQIDTVIQILQSLPDLCKCRHTLNHPKTTLLVWSIKNVITKSRIEKQQEKNFLKFISAVSKDYRYQILQDKDCQEPSVLNIQEFVLICIIANLYKESLYTDTFSLPLEFTIKLFTTVLEATRDKPCDWLINLFPLCTLLHIGDVYNEVVQSLVEFEYFDTRMVIRQLIHKLLAAMKNPLRKWNFKVEEKHFDWFMYHIEEYDWRIKIALHKFITSFTVDGHESHTQYLKEIITCAIETGDVKLVLELGVINEEVTEMVLDNLHMLPVTQISLTIALIQVLPGLLPTEWSRLYKLVLLIIYHLNRFPLRLLFVEKVIPQHLPDVYVELGGIQFINDAVVVLTDRLPPDILQHVLRSYAGLVQFILCENCKEPPTESRALFFADLFSCLAITMTIVVREHQETLFVCLLDILAEVKKIDSVKCAMRETYYPALHKAVYIIKDGQMARTLSSRLDEILL</sequence>
<dbReference type="GO" id="GO:0000387">
    <property type="term" value="P:spliceosomal snRNP assembly"/>
    <property type="evidence" value="ECO:0007669"/>
    <property type="project" value="InterPro"/>
</dbReference>
<dbReference type="Pfam" id="PF24293">
    <property type="entry name" value="TPR_Edg1"/>
    <property type="match status" value="1"/>
</dbReference>
<dbReference type="GO" id="GO:0032797">
    <property type="term" value="C:SMN complex"/>
    <property type="evidence" value="ECO:0007669"/>
    <property type="project" value="InterPro"/>
</dbReference>
<keyword evidence="3" id="KW-1185">Reference proteome</keyword>
<name>V4ALI4_LOTGI</name>
<accession>V4ALI4</accession>
<dbReference type="GO" id="GO:0006364">
    <property type="term" value="P:rRNA processing"/>
    <property type="evidence" value="ECO:0007669"/>
    <property type="project" value="InterPro"/>
</dbReference>
<dbReference type="HOGENOM" id="CLU_308433_0_0_1"/>
<gene>
    <name evidence="2" type="ORF">LOTGIDRAFT_230079</name>
</gene>
<dbReference type="GeneID" id="20248200"/>
<dbReference type="Proteomes" id="UP000030746">
    <property type="component" value="Unassembled WGS sequence"/>
</dbReference>
<dbReference type="AlphaFoldDB" id="V4ALI4"/>
<evidence type="ECO:0000313" key="2">
    <source>
        <dbReference type="EMBL" id="ESP05044.1"/>
    </source>
</evidence>
<dbReference type="RefSeq" id="XP_009044553.1">
    <property type="nucleotide sequence ID" value="XM_009046305.1"/>
</dbReference>
<evidence type="ECO:0000313" key="3">
    <source>
        <dbReference type="Proteomes" id="UP000030746"/>
    </source>
</evidence>
<dbReference type="EMBL" id="KB199651">
    <property type="protein sequence ID" value="ESP05044.1"/>
    <property type="molecule type" value="Genomic_DNA"/>
</dbReference>
<dbReference type="OMA" id="SCHNWLP"/>
<feature type="domain" description="Edg1 TPR repeats region" evidence="1">
    <location>
        <begin position="402"/>
        <end position="715"/>
    </location>
</feature>
<dbReference type="PANTHER" id="PTHR15571:SF2">
    <property type="entry name" value="GEM-ASSOCIATED PROTEIN 4"/>
    <property type="match status" value="1"/>
</dbReference>
<dbReference type="OrthoDB" id="6106890at2759"/>
<proteinExistence type="predicted"/>
<organism evidence="2 3">
    <name type="scientific">Lottia gigantea</name>
    <name type="common">Giant owl limpet</name>
    <dbReference type="NCBI Taxonomy" id="225164"/>
    <lineage>
        <taxon>Eukaryota</taxon>
        <taxon>Metazoa</taxon>
        <taxon>Spiralia</taxon>
        <taxon>Lophotrochozoa</taxon>
        <taxon>Mollusca</taxon>
        <taxon>Gastropoda</taxon>
        <taxon>Patellogastropoda</taxon>
        <taxon>Lottioidea</taxon>
        <taxon>Lottiidae</taxon>
        <taxon>Lottia</taxon>
    </lineage>
</organism>
<dbReference type="InterPro" id="IPR056581">
    <property type="entry name" value="TPR_Edg1"/>
</dbReference>
<dbReference type="CTD" id="20248200"/>
<dbReference type="InterPro" id="IPR033265">
    <property type="entry name" value="GEMIN4"/>
</dbReference>
<dbReference type="PANTHER" id="PTHR15571">
    <property type="entry name" value="GEM-ASSOCIATED PROTEIN 4"/>
    <property type="match status" value="1"/>
</dbReference>
<dbReference type="KEGG" id="lgi:LOTGIDRAFT_230079"/>
<protein>
    <recommendedName>
        <fullName evidence="1">Edg1 TPR repeats region domain-containing protein</fullName>
    </recommendedName>
</protein>